<feature type="compositionally biased region" description="Basic residues" evidence="1">
    <location>
        <begin position="86"/>
        <end position="95"/>
    </location>
</feature>
<reference evidence="3" key="1">
    <citation type="journal article" date="2019" name="Int. J. Syst. Evol. Microbiol.">
        <title>The Global Catalogue of Microorganisms (GCM) 10K type strain sequencing project: providing services to taxonomists for standard genome sequencing and annotation.</title>
        <authorList>
            <consortium name="The Broad Institute Genomics Platform"/>
            <consortium name="The Broad Institute Genome Sequencing Center for Infectious Disease"/>
            <person name="Wu L."/>
            <person name="Ma J."/>
        </authorList>
    </citation>
    <scope>NUCLEOTIDE SEQUENCE [LARGE SCALE GENOMIC DNA]</scope>
    <source>
        <strain evidence="3">JCM 13006</strain>
    </source>
</reference>
<gene>
    <name evidence="2" type="ORF">GCM10023235_06880</name>
</gene>
<comment type="caution">
    <text evidence="2">The sequence shown here is derived from an EMBL/GenBank/DDBJ whole genome shotgun (WGS) entry which is preliminary data.</text>
</comment>
<evidence type="ECO:0000313" key="3">
    <source>
        <dbReference type="Proteomes" id="UP001501752"/>
    </source>
</evidence>
<feature type="region of interest" description="Disordered" evidence="1">
    <location>
        <begin position="76"/>
        <end position="193"/>
    </location>
</feature>
<evidence type="ECO:0000256" key="1">
    <source>
        <dbReference type="SAM" id="MobiDB-lite"/>
    </source>
</evidence>
<protein>
    <submittedName>
        <fullName evidence="2">Uncharacterized protein</fullName>
    </submittedName>
</protein>
<name>A0ABP9D8M8_9ACTN</name>
<feature type="compositionally biased region" description="Polar residues" evidence="1">
    <location>
        <begin position="105"/>
        <end position="123"/>
    </location>
</feature>
<dbReference type="EMBL" id="BAABIS010000001">
    <property type="protein sequence ID" value="GAA4834845.1"/>
    <property type="molecule type" value="Genomic_DNA"/>
</dbReference>
<dbReference type="Proteomes" id="UP001501752">
    <property type="component" value="Unassembled WGS sequence"/>
</dbReference>
<sequence length="193" mass="20426">MQTLRCAPRPAVTFADGGDDTGVHVPVFATAGIGGIGGMGVYAAVFLVRVAVWCFTGKSFATRPVIAEALARWGHVPLPRDPDRHRSAHPHRGRRPQPVIRLTRHQASSGSATTPSSHTNASPDSACDGDGQALAARRRQTGGAQPVRRTATPPRSQPRQGAMSHREPAGRQRSRYLDGPIPARGGAAPGRRS</sequence>
<feature type="compositionally biased region" description="Low complexity" evidence="1">
    <location>
        <begin position="179"/>
        <end position="193"/>
    </location>
</feature>
<accession>A0ABP9D8M8</accession>
<keyword evidence="3" id="KW-1185">Reference proteome</keyword>
<proteinExistence type="predicted"/>
<organism evidence="2 3">
    <name type="scientific">Kitasatospora terrestris</name>
    <dbReference type="NCBI Taxonomy" id="258051"/>
    <lineage>
        <taxon>Bacteria</taxon>
        <taxon>Bacillati</taxon>
        <taxon>Actinomycetota</taxon>
        <taxon>Actinomycetes</taxon>
        <taxon>Kitasatosporales</taxon>
        <taxon>Streptomycetaceae</taxon>
        <taxon>Kitasatospora</taxon>
    </lineage>
</organism>
<evidence type="ECO:0000313" key="2">
    <source>
        <dbReference type="EMBL" id="GAA4834845.1"/>
    </source>
</evidence>